<evidence type="ECO:0000313" key="2">
    <source>
        <dbReference type="Proteomes" id="UP000197666"/>
    </source>
</evidence>
<organism evidence="1 2">
    <name type="scientific">Aspergillus niger</name>
    <dbReference type="NCBI Taxonomy" id="5061"/>
    <lineage>
        <taxon>Eukaryota</taxon>
        <taxon>Fungi</taxon>
        <taxon>Dikarya</taxon>
        <taxon>Ascomycota</taxon>
        <taxon>Pezizomycotina</taxon>
        <taxon>Eurotiomycetes</taxon>
        <taxon>Eurotiomycetidae</taxon>
        <taxon>Eurotiales</taxon>
        <taxon>Aspergillaceae</taxon>
        <taxon>Aspergillus</taxon>
        <taxon>Aspergillus subgen. Circumdati</taxon>
    </lineage>
</organism>
<dbReference type="VEuPathDB" id="FungiDB:ASPNIDRAFT2_1155562"/>
<dbReference type="GO" id="GO:0008017">
    <property type="term" value="F:microtubule binding"/>
    <property type="evidence" value="ECO:0007669"/>
    <property type="project" value="TreeGrafter"/>
</dbReference>
<dbReference type="GO" id="GO:0003924">
    <property type="term" value="F:GTPase activity"/>
    <property type="evidence" value="ECO:0007669"/>
    <property type="project" value="TreeGrafter"/>
</dbReference>
<dbReference type="PANTHER" id="PTHR11566">
    <property type="entry name" value="DYNAMIN"/>
    <property type="match status" value="1"/>
</dbReference>
<dbReference type="GO" id="GO:0016020">
    <property type="term" value="C:membrane"/>
    <property type="evidence" value="ECO:0007669"/>
    <property type="project" value="TreeGrafter"/>
</dbReference>
<dbReference type="VEuPathDB" id="FungiDB:ATCC64974_96020"/>
<dbReference type="VEuPathDB" id="FungiDB:An06g02520"/>
<dbReference type="GO" id="GO:0005739">
    <property type="term" value="C:mitochondrion"/>
    <property type="evidence" value="ECO:0007669"/>
    <property type="project" value="TreeGrafter"/>
</dbReference>
<dbReference type="GO" id="GO:0006897">
    <property type="term" value="P:endocytosis"/>
    <property type="evidence" value="ECO:0007669"/>
    <property type="project" value="TreeGrafter"/>
</dbReference>
<protein>
    <submittedName>
        <fullName evidence="1">Uncharacterized protein</fullName>
    </submittedName>
</protein>
<dbReference type="SUPFAM" id="SSF52540">
    <property type="entry name" value="P-loop containing nucleoside triphosphate hydrolases"/>
    <property type="match status" value="1"/>
</dbReference>
<dbReference type="GO" id="GO:0000266">
    <property type="term" value="P:mitochondrial fission"/>
    <property type="evidence" value="ECO:0007669"/>
    <property type="project" value="TreeGrafter"/>
</dbReference>
<name>A0A505HSN5_ASPNG</name>
<dbReference type="GO" id="GO:0016559">
    <property type="term" value="P:peroxisome fission"/>
    <property type="evidence" value="ECO:0007669"/>
    <property type="project" value="TreeGrafter"/>
</dbReference>
<dbReference type="InterPro" id="IPR022812">
    <property type="entry name" value="Dynamin"/>
</dbReference>
<dbReference type="Proteomes" id="UP000197666">
    <property type="component" value="Unassembled WGS sequence"/>
</dbReference>
<dbReference type="PRINTS" id="PR00195">
    <property type="entry name" value="DYNAMIN"/>
</dbReference>
<dbReference type="AlphaFoldDB" id="A0A505HSN5"/>
<comment type="caution">
    <text evidence="1">The sequence shown here is derived from an EMBL/GenBank/DDBJ whole genome shotgun (WGS) entry which is preliminary data.</text>
</comment>
<dbReference type="VEuPathDB" id="FungiDB:M747DRAFT_309310"/>
<proteinExistence type="predicted"/>
<dbReference type="PANTHER" id="PTHR11566:SF215">
    <property type="entry name" value="DYNAMIN GTPASE"/>
    <property type="match status" value="1"/>
</dbReference>
<gene>
    <name evidence="1" type="ORF">CAN33_0045955</name>
</gene>
<dbReference type="GO" id="GO:0005874">
    <property type="term" value="C:microtubule"/>
    <property type="evidence" value="ECO:0007669"/>
    <property type="project" value="TreeGrafter"/>
</dbReference>
<dbReference type="GO" id="GO:0048312">
    <property type="term" value="P:intracellular distribution of mitochondria"/>
    <property type="evidence" value="ECO:0007669"/>
    <property type="project" value="TreeGrafter"/>
</dbReference>
<dbReference type="InterPro" id="IPR027417">
    <property type="entry name" value="P-loop_NTPase"/>
</dbReference>
<dbReference type="Gene3D" id="3.40.50.300">
    <property type="entry name" value="P-loop containing nucleotide triphosphate hydrolases"/>
    <property type="match status" value="1"/>
</dbReference>
<reference evidence="2" key="1">
    <citation type="submission" date="2018-10" db="EMBL/GenBank/DDBJ databases">
        <title>FDA dAtabase for Regulatory Grade micrObial Sequences (FDA-ARGOS): Supporting development and validation of Infectious Disease Dx tests.</title>
        <authorList>
            <person name="Kerrigan L."/>
            <person name="Tallon L."/>
            <person name="Sadzewicz L."/>
            <person name="Sengamalay N."/>
            <person name="Ott S."/>
            <person name="Godinez A."/>
            <person name="Nagaraj S."/>
            <person name="Vavikolanu K."/>
            <person name="Nadendla S."/>
            <person name="George J."/>
            <person name="Sichtig H."/>
        </authorList>
    </citation>
    <scope>NUCLEOTIDE SEQUENCE [LARGE SCALE GENOMIC DNA]</scope>
    <source>
        <strain evidence="2">FDAARGOS_311</strain>
    </source>
</reference>
<dbReference type="EMBL" id="NKJJ02000001">
    <property type="protein sequence ID" value="TPR02768.1"/>
    <property type="molecule type" value="Genomic_DNA"/>
</dbReference>
<sequence>MAQILALARLAGTFLKSKPAEPSKTIQQLLTSLAYSVFLRMYSCGRALRYMYVDNTTQEILKLAEDADPRGIRTMGVLSKPDLATEKAALDAAMDLLQERRRNVFKLGYHVVKNRSADDDNPTLPARLADERAFFAAPPWSSIPDPLQRLHAYFNFLNSSAAVSTSYRFL</sequence>
<evidence type="ECO:0000313" key="1">
    <source>
        <dbReference type="EMBL" id="TPR02768.1"/>
    </source>
</evidence>
<accession>A0A505HSN5</accession>